<keyword evidence="3" id="KW-1185">Reference proteome</keyword>
<gene>
    <name evidence="2" type="ORF">ULVI_03030</name>
</gene>
<dbReference type="RefSeq" id="WP_068589652.1">
    <property type="nucleotide sequence ID" value="NZ_LRXL01000026.1"/>
</dbReference>
<dbReference type="STRING" id="1763537.ULVI_03030"/>
<dbReference type="Proteomes" id="UP000077013">
    <property type="component" value="Unassembled WGS sequence"/>
</dbReference>
<evidence type="ECO:0000313" key="3">
    <source>
        <dbReference type="Proteomes" id="UP000077013"/>
    </source>
</evidence>
<dbReference type="OrthoDB" id="1399304at2"/>
<organism evidence="2 3">
    <name type="scientific">Cochleicola gelatinilyticus</name>
    <dbReference type="NCBI Taxonomy" id="1763537"/>
    <lineage>
        <taxon>Bacteria</taxon>
        <taxon>Pseudomonadati</taxon>
        <taxon>Bacteroidota</taxon>
        <taxon>Flavobacteriia</taxon>
        <taxon>Flavobacteriales</taxon>
        <taxon>Flavobacteriaceae</taxon>
        <taxon>Cochleicola</taxon>
    </lineage>
</organism>
<protein>
    <submittedName>
        <fullName evidence="2">Uncharacterized protein</fullName>
    </submittedName>
</protein>
<evidence type="ECO:0000256" key="1">
    <source>
        <dbReference type="SAM" id="Coils"/>
    </source>
</evidence>
<reference evidence="2 3" key="1">
    <citation type="submission" date="2016-02" db="EMBL/GenBank/DDBJ databases">
        <title>Ulvibacter sp. LPB0005, isolated from Thais luteostoma.</title>
        <authorList>
            <person name="Shin S.-K."/>
            <person name="Yi H."/>
        </authorList>
    </citation>
    <scope>NUCLEOTIDE SEQUENCE [LARGE SCALE GENOMIC DNA]</scope>
    <source>
        <strain evidence="2 3">LPB0005</strain>
    </source>
</reference>
<name>A0A167IK03_9FLAO</name>
<comment type="caution">
    <text evidence="2">The sequence shown here is derived from an EMBL/GenBank/DDBJ whole genome shotgun (WGS) entry which is preliminary data.</text>
</comment>
<proteinExistence type="predicted"/>
<accession>A0A167IK03</accession>
<dbReference type="AlphaFoldDB" id="A0A167IK03"/>
<sequence length="611" mass="70654">MQPQSNSQNSFPPHLKIAINLEDTLKKNVTRSVASPNTFAHPVITKEAHKATLDNYRKYVAAYNDQLKAINKDIRHYNKNVEKFIEKNPVTENKILLLKLFTSKYHHYKNNAYNKEVENFNDTHGLYIKKLPFQTVKPLSLQVFEAFLHGFTVQLQAQVKIFRQIGKTTPTTLPKMSINPYEISCQQRKGTLNLDLCGKTIRNHRERLEQAGVLIEKEYRGTSRPVKFAINPKILVVFEGYTPKTQNAENQFINSDERNVLPHTKVDTRSFKDKLEIKGNVNKHSRDKENSSNLLSNLKYYKVTQTQEGEKNSPAQNFNTKPGEKIPIHPKAVDAFRAKKANRAAKIETSGALISKIGVSAAAVPAENTVHDQLTEKWLNQIDNRFDLAGKLSQGVYNYYTPIATEDLRKMERSPGIDSEDFREIVIQDFIRSAAQLNRYDQAGAGSWGLAIKHIDKQFGCLRFTGKVTSKSDCYSKLMEFRYRLRRAVSWFNKRNWKAVRYASDYFDPLNDLPCDVAWKYTEKFWTKELKRQQDNSAARKKKAFQAAAKKEALIQDKKENEKLDRAIRKYFNKTYSLEQLTEYVTKQLPKKQQDQLPSRMNELNLKNLIK</sequence>
<feature type="coiled-coil region" evidence="1">
    <location>
        <begin position="53"/>
        <end position="87"/>
    </location>
</feature>
<dbReference type="EMBL" id="LRXL01000026">
    <property type="protein sequence ID" value="OAB79733.1"/>
    <property type="molecule type" value="Genomic_DNA"/>
</dbReference>
<evidence type="ECO:0000313" key="2">
    <source>
        <dbReference type="EMBL" id="OAB79733.1"/>
    </source>
</evidence>
<keyword evidence="1" id="KW-0175">Coiled coil</keyword>